<keyword evidence="1" id="KW-0560">Oxidoreductase</keyword>
<keyword evidence="4" id="KW-1185">Reference proteome</keyword>
<reference evidence="3 4" key="1">
    <citation type="submission" date="2020-07" db="EMBL/GenBank/DDBJ databases">
        <title>Gai3-2, isolated from salt lake.</title>
        <authorList>
            <person name="Cui H."/>
            <person name="Shi X."/>
        </authorList>
    </citation>
    <scope>NUCLEOTIDE SEQUENCE [LARGE SCALE GENOMIC DNA]</scope>
    <source>
        <strain evidence="3 4">Gai3-2</strain>
    </source>
</reference>
<evidence type="ECO:0000259" key="2">
    <source>
        <dbReference type="Pfam" id="PF00248"/>
    </source>
</evidence>
<dbReference type="Gene3D" id="3.20.20.100">
    <property type="entry name" value="NADP-dependent oxidoreductase domain"/>
    <property type="match status" value="1"/>
</dbReference>
<protein>
    <submittedName>
        <fullName evidence="3">Aldo/keto reductase</fullName>
    </submittedName>
</protein>
<dbReference type="InterPro" id="IPR050523">
    <property type="entry name" value="AKR_Detox_Biosynth"/>
</dbReference>
<proteinExistence type="predicted"/>
<name>A0A7D5KUB9_9EURY</name>
<dbReference type="PANTHER" id="PTHR43364">
    <property type="entry name" value="NADH-SPECIFIC METHYLGLYOXAL REDUCTASE-RELATED"/>
    <property type="match status" value="1"/>
</dbReference>
<dbReference type="GO" id="GO:0005829">
    <property type="term" value="C:cytosol"/>
    <property type="evidence" value="ECO:0007669"/>
    <property type="project" value="UniProtKB-ARBA"/>
</dbReference>
<dbReference type="AlphaFoldDB" id="A0A7D5KUB9"/>
<dbReference type="InterPro" id="IPR023210">
    <property type="entry name" value="NADP_OxRdtase_dom"/>
</dbReference>
<accession>A0A7D5KUB9</accession>
<dbReference type="Proteomes" id="UP000509750">
    <property type="component" value="Chromosome"/>
</dbReference>
<gene>
    <name evidence="3" type="ORF">HUG10_06845</name>
</gene>
<evidence type="ECO:0000256" key="1">
    <source>
        <dbReference type="ARBA" id="ARBA00023002"/>
    </source>
</evidence>
<sequence length="325" mass="36224">MEYTTLGATGTTVSRICLGCNSFGSQHGWMLDAEVGRDLVERAVDLGVTFFDTANVYSKGESESILGEALSAYDRDRFVVGTKLYYPMREDDPSSGGLSRKAIEQELDASLDRLGMETVDLYQIHRWDDDTPIKTTMRALDDAVRRGKVRYLGASSMWAHQFADALATSDRLGTERFATMQNHYNLAYREEEREMLPLCARANVGVIPWSPLARGYLARPDDELATTRRAETDDILEGRIDVYRANGGREVNERVEELAAEKGVKMAQIALAWHLHRDEVTAPIVGTTSVEHLEDAVEALDVKLSASDVAYLEEPYEPVPVTGHE</sequence>
<evidence type="ECO:0000313" key="3">
    <source>
        <dbReference type="EMBL" id="QLG27280.1"/>
    </source>
</evidence>
<dbReference type="SUPFAM" id="SSF51430">
    <property type="entry name" value="NAD(P)-linked oxidoreductase"/>
    <property type="match status" value="1"/>
</dbReference>
<evidence type="ECO:0000313" key="4">
    <source>
        <dbReference type="Proteomes" id="UP000509750"/>
    </source>
</evidence>
<dbReference type="OrthoDB" id="7236at2157"/>
<feature type="domain" description="NADP-dependent oxidoreductase" evidence="2">
    <location>
        <begin position="15"/>
        <end position="314"/>
    </location>
</feature>
<organism evidence="3 4">
    <name type="scientific">Halorarum halophilum</name>
    <dbReference type="NCBI Taxonomy" id="2743090"/>
    <lineage>
        <taxon>Archaea</taxon>
        <taxon>Methanobacteriati</taxon>
        <taxon>Methanobacteriota</taxon>
        <taxon>Stenosarchaea group</taxon>
        <taxon>Halobacteria</taxon>
        <taxon>Halobacteriales</taxon>
        <taxon>Haloferacaceae</taxon>
        <taxon>Halorarum</taxon>
    </lineage>
</organism>
<dbReference type="FunFam" id="3.20.20.100:FF:000004">
    <property type="entry name" value="Oxidoreductase, aldo/keto reductase"/>
    <property type="match status" value="1"/>
</dbReference>
<dbReference type="EMBL" id="CP058529">
    <property type="protein sequence ID" value="QLG27280.1"/>
    <property type="molecule type" value="Genomic_DNA"/>
</dbReference>
<dbReference type="CDD" id="cd19079">
    <property type="entry name" value="AKR_EcYajO-like"/>
    <property type="match status" value="1"/>
</dbReference>
<dbReference type="GO" id="GO:0016491">
    <property type="term" value="F:oxidoreductase activity"/>
    <property type="evidence" value="ECO:0007669"/>
    <property type="project" value="UniProtKB-KW"/>
</dbReference>
<dbReference type="PANTHER" id="PTHR43364:SF4">
    <property type="entry name" value="NAD(P)-LINKED OXIDOREDUCTASE SUPERFAMILY PROTEIN"/>
    <property type="match status" value="1"/>
</dbReference>
<dbReference type="RefSeq" id="WP_179168855.1">
    <property type="nucleotide sequence ID" value="NZ_CP058529.1"/>
</dbReference>
<dbReference type="InterPro" id="IPR036812">
    <property type="entry name" value="NAD(P)_OxRdtase_dom_sf"/>
</dbReference>
<dbReference type="GeneID" id="56028536"/>
<dbReference type="Pfam" id="PF00248">
    <property type="entry name" value="Aldo_ket_red"/>
    <property type="match status" value="1"/>
</dbReference>
<dbReference type="KEGG" id="halg:HUG10_06845"/>